<dbReference type="PANTHER" id="PTHR30432">
    <property type="entry name" value="TRANSCRIPTIONAL REGULATOR MODE"/>
    <property type="match status" value="1"/>
</dbReference>
<keyword evidence="2" id="KW-1185">Reference proteome</keyword>
<dbReference type="Proteomes" id="UP000234882">
    <property type="component" value="Chromosome"/>
</dbReference>
<accession>A0A2K9MBV2</accession>
<dbReference type="InterPro" id="IPR051815">
    <property type="entry name" value="Molybdate_resp_trans_reg"/>
</dbReference>
<sequence>MSHPPLHHPQRYPRMQLRLWLAPGLWLGPGKADLLELIGRTGSISEAGRQMGMSYKRAWSLVTGMNAMFAQPLVLSERGGAGGGGATLTATGTEVLARFRRIEAEAAQATAEDIAKLQALQTTPAADAPPDDTATD</sequence>
<dbReference type="OrthoDB" id="9800709at2"/>
<name>A0A2K9MBV2_9RHOB</name>
<dbReference type="KEGG" id="paru:CYR75_01275"/>
<organism evidence="1 2">
    <name type="scientific">Paracoccus jeotgali</name>
    <dbReference type="NCBI Taxonomy" id="2065379"/>
    <lineage>
        <taxon>Bacteria</taxon>
        <taxon>Pseudomonadati</taxon>
        <taxon>Pseudomonadota</taxon>
        <taxon>Alphaproteobacteria</taxon>
        <taxon>Rhodobacterales</taxon>
        <taxon>Paracoccaceae</taxon>
        <taxon>Paracoccus</taxon>
    </lineage>
</organism>
<dbReference type="InterPro" id="IPR036390">
    <property type="entry name" value="WH_DNA-bd_sf"/>
</dbReference>
<dbReference type="SUPFAM" id="SSF46785">
    <property type="entry name" value="Winged helix' DNA-binding domain"/>
    <property type="match status" value="1"/>
</dbReference>
<dbReference type="EMBL" id="CP025583">
    <property type="protein sequence ID" value="AUM73104.1"/>
    <property type="molecule type" value="Genomic_DNA"/>
</dbReference>
<dbReference type="RefSeq" id="WP_101498488.1">
    <property type="nucleotide sequence ID" value="NZ_CP025583.1"/>
</dbReference>
<dbReference type="PANTHER" id="PTHR30432:SF1">
    <property type="entry name" value="DNA-BINDING TRANSCRIPTIONAL DUAL REGULATOR MODE"/>
    <property type="match status" value="1"/>
</dbReference>
<evidence type="ECO:0000313" key="1">
    <source>
        <dbReference type="EMBL" id="AUM73104.1"/>
    </source>
</evidence>
<dbReference type="InterPro" id="IPR036388">
    <property type="entry name" value="WH-like_DNA-bd_sf"/>
</dbReference>
<proteinExistence type="predicted"/>
<protein>
    <submittedName>
        <fullName evidence="1">Molybdenum-binding transcriptional regulator</fullName>
    </submittedName>
</protein>
<dbReference type="AlphaFoldDB" id="A0A2K9MBV2"/>
<dbReference type="Gene3D" id="1.10.10.10">
    <property type="entry name" value="Winged helix-like DNA-binding domain superfamily/Winged helix DNA-binding domain"/>
    <property type="match status" value="1"/>
</dbReference>
<reference evidence="2" key="1">
    <citation type="submission" date="2017-12" db="EMBL/GenBank/DDBJ databases">
        <title>Genomic analysis of Paracoccus sp. CBA4604.</title>
        <authorList>
            <person name="Roh S.W."/>
            <person name="Kim J.Y."/>
            <person name="Kim J.S."/>
        </authorList>
    </citation>
    <scope>NUCLEOTIDE SEQUENCE [LARGE SCALE GENOMIC DNA]</scope>
    <source>
        <strain evidence="2">CBA4604</strain>
    </source>
</reference>
<evidence type="ECO:0000313" key="2">
    <source>
        <dbReference type="Proteomes" id="UP000234882"/>
    </source>
</evidence>
<gene>
    <name evidence="1" type="ORF">CYR75_01275</name>
</gene>